<comment type="caution">
    <text evidence="2">The sequence shown here is derived from an EMBL/GenBank/DDBJ whole genome shotgun (WGS) entry which is preliminary data.</text>
</comment>
<dbReference type="AlphaFoldDB" id="A0A1Y1QY58"/>
<dbReference type="InterPro" id="IPR018631">
    <property type="entry name" value="AAA-ATPase-like_dom"/>
</dbReference>
<dbReference type="PANTHER" id="PTHR34825">
    <property type="entry name" value="CONSERVED PROTEIN, WITH A WEAK D-GALACTARATE DEHYDRATASE/ALTRONATE HYDROLASE DOMAIN"/>
    <property type="match status" value="1"/>
</dbReference>
<name>A0A1Y1QY58_9GAMM</name>
<dbReference type="EMBL" id="MTEJ01000004">
    <property type="protein sequence ID" value="OQX16477.1"/>
    <property type="molecule type" value="Genomic_DNA"/>
</dbReference>
<dbReference type="Pfam" id="PF09820">
    <property type="entry name" value="AAA-ATPase_like"/>
    <property type="match status" value="1"/>
</dbReference>
<protein>
    <submittedName>
        <fullName evidence="2">AAA family ATPase</fullName>
    </submittedName>
</protein>
<dbReference type="Gene3D" id="3.40.50.300">
    <property type="entry name" value="P-loop containing nucleotide triphosphate hydrolases"/>
    <property type="match status" value="1"/>
</dbReference>
<proteinExistence type="predicted"/>
<dbReference type="InterPro" id="IPR027417">
    <property type="entry name" value="P-loop_NTPase"/>
</dbReference>
<sequence length="565" mass="65626">MFPKIPYGESNFKKVINEGFVYIDKTDYIPKLETVGSHIFLLRPRRFGKSLFLSMLEYYYDVARKDEFDALFGGLYIGKNPTKLRNSYPVLFMDFSGIDTDGGHDAIFLRINEKVDTYLLSFLRRYAYPDTAQQEIVAKTSPAAKMERFFDLLEGQKILFLIDEYDHFANSILADDLKLFQKIMGKGGFVRSFYEVLKTATQRGTLDRLFVTGVTPIMLDSMTSGFNIGQNLSLHEDFNEAIGFTEAQVITLLQPLADHCQLPMAQLLADTRRWYNGYRFNLNATETVYNANMLLYFIRNFDRKRCAYPKPMLDENIASDYGKIMKLFSIGDRDENFAVLNELLNHTEVQATQRRKFEFDKGFDRNDFISLLGYMGFITLTRETLAGEVFAIPNHVMRELYFQYFKVELERRNQITISDRALLLAVEKLALQDDIQPLVAELERVLQLLSNRDSLWLDEEHIKTLLLALLYQSPAYFILSEREMNRKYPDIMLLERSPYKVQYQHLIELKYSKKGDKQIGWDAQKQKGVTQVQEYLQLPAVAALENLSAWVLVTNADNVEVVKLR</sequence>
<evidence type="ECO:0000313" key="2">
    <source>
        <dbReference type="EMBL" id="OQX16477.1"/>
    </source>
</evidence>
<dbReference type="Pfam" id="PF08011">
    <property type="entry name" value="PDDEXK_9"/>
    <property type="match status" value="1"/>
</dbReference>
<reference evidence="2 3" key="1">
    <citation type="submission" date="2017-01" db="EMBL/GenBank/DDBJ databases">
        <title>Novel large sulfur bacteria in the metagenomes of groundwater-fed chemosynthetic microbial mats in the Lake Huron basin.</title>
        <authorList>
            <person name="Sharrar A.M."/>
            <person name="Flood B.E."/>
            <person name="Bailey J.V."/>
            <person name="Jones D.S."/>
            <person name="Biddanda B."/>
            <person name="Ruberg S.A."/>
            <person name="Marcus D.N."/>
            <person name="Dick G.J."/>
        </authorList>
    </citation>
    <scope>NUCLEOTIDE SEQUENCE [LARGE SCALE GENOMIC DNA]</scope>
    <source>
        <strain evidence="2">A8</strain>
    </source>
</reference>
<dbReference type="PANTHER" id="PTHR34825:SF2">
    <property type="entry name" value="AAA-ATPASE-LIKE DOMAIN-CONTAINING PROTEIN"/>
    <property type="match status" value="1"/>
</dbReference>
<dbReference type="InterPro" id="IPR012547">
    <property type="entry name" value="PDDEXK_9"/>
</dbReference>
<accession>A0A1Y1QY58</accession>
<evidence type="ECO:0000259" key="1">
    <source>
        <dbReference type="Pfam" id="PF09820"/>
    </source>
</evidence>
<evidence type="ECO:0000313" key="3">
    <source>
        <dbReference type="Proteomes" id="UP000192491"/>
    </source>
</evidence>
<organism evidence="2 3">
    <name type="scientific">Thiothrix lacustris</name>
    <dbReference type="NCBI Taxonomy" id="525917"/>
    <lineage>
        <taxon>Bacteria</taxon>
        <taxon>Pseudomonadati</taxon>
        <taxon>Pseudomonadota</taxon>
        <taxon>Gammaproteobacteria</taxon>
        <taxon>Thiotrichales</taxon>
        <taxon>Thiotrichaceae</taxon>
        <taxon>Thiothrix</taxon>
    </lineage>
</organism>
<dbReference type="Proteomes" id="UP000192491">
    <property type="component" value="Unassembled WGS sequence"/>
</dbReference>
<gene>
    <name evidence="2" type="ORF">BWK73_03505</name>
</gene>
<feature type="domain" description="AAA-ATPase-like" evidence="1">
    <location>
        <begin position="6"/>
        <end position="223"/>
    </location>
</feature>